<feature type="compositionally biased region" description="Low complexity" evidence="10">
    <location>
        <begin position="165"/>
        <end position="176"/>
    </location>
</feature>
<evidence type="ECO:0000256" key="2">
    <source>
        <dbReference type="ARBA" id="ARBA00005858"/>
    </source>
</evidence>
<keyword evidence="6 8" id="KW-0862">Zinc</keyword>
<proteinExistence type="inferred from homology"/>
<dbReference type="PANTHER" id="PTHR12814:SF2">
    <property type="entry name" value="RNA-BINDING PROTEIN NOB1"/>
    <property type="match status" value="1"/>
</dbReference>
<feature type="region of interest" description="Disordered" evidence="10">
    <location>
        <begin position="152"/>
        <end position="178"/>
    </location>
</feature>
<feature type="domain" description="Nin one binding (NOB1) Zn-ribbon-like" evidence="11">
    <location>
        <begin position="397"/>
        <end position="468"/>
    </location>
</feature>
<evidence type="ECO:0000313" key="13">
    <source>
        <dbReference type="EMBL" id="CAE0065765.1"/>
    </source>
</evidence>
<dbReference type="GO" id="GO:0030688">
    <property type="term" value="C:preribosome, small subunit precursor"/>
    <property type="evidence" value="ECO:0007669"/>
    <property type="project" value="TreeGrafter"/>
</dbReference>
<evidence type="ECO:0000256" key="8">
    <source>
        <dbReference type="PIRNR" id="PIRNR037125"/>
    </source>
</evidence>
<evidence type="ECO:0000256" key="3">
    <source>
        <dbReference type="ARBA" id="ARBA00022722"/>
    </source>
</evidence>
<dbReference type="Gene3D" id="6.20.210.10">
    <property type="entry name" value="Nin one binding (NOB1), Zn-ribbon-like"/>
    <property type="match status" value="1"/>
</dbReference>
<dbReference type="GO" id="GO:0046872">
    <property type="term" value="F:metal ion binding"/>
    <property type="evidence" value="ECO:0007669"/>
    <property type="project" value="UniProtKB-UniRule"/>
</dbReference>
<feature type="domain" description="Ribonuclease PIN" evidence="12">
    <location>
        <begin position="6"/>
        <end position="103"/>
    </location>
</feature>
<dbReference type="InterPro" id="IPR014881">
    <property type="entry name" value="NOB1_Zn-bd"/>
</dbReference>
<dbReference type="InterPro" id="IPR033411">
    <property type="entry name" value="Ribonuclease_PIN"/>
</dbReference>
<evidence type="ECO:0008006" key="14">
    <source>
        <dbReference type="Google" id="ProtNLM"/>
    </source>
</evidence>
<evidence type="ECO:0000256" key="9">
    <source>
        <dbReference type="PIRSR" id="PIRSR037125-1"/>
    </source>
</evidence>
<gene>
    <name evidence="13" type="ORF">RMAR00112_LOCUS33837</name>
</gene>
<evidence type="ECO:0000259" key="11">
    <source>
        <dbReference type="Pfam" id="PF08772"/>
    </source>
</evidence>
<dbReference type="FunFam" id="3.40.50.1010:FF:000020">
    <property type="entry name" value="20S-pre-rRNA D-site endonuclease NOB1"/>
    <property type="match status" value="1"/>
</dbReference>
<dbReference type="PANTHER" id="PTHR12814">
    <property type="entry name" value="RNA-BINDING PROTEIN NOB1"/>
    <property type="match status" value="1"/>
</dbReference>
<keyword evidence="5" id="KW-0378">Hydrolase</keyword>
<dbReference type="CDD" id="cd09876">
    <property type="entry name" value="PIN_Nob1-like"/>
    <property type="match status" value="1"/>
</dbReference>
<organism evidence="13">
    <name type="scientific">Rhodosorus marinus</name>
    <dbReference type="NCBI Taxonomy" id="101924"/>
    <lineage>
        <taxon>Eukaryota</taxon>
        <taxon>Rhodophyta</taxon>
        <taxon>Stylonematophyceae</taxon>
        <taxon>Stylonematales</taxon>
        <taxon>Stylonemataceae</taxon>
        <taxon>Rhodosorus</taxon>
    </lineage>
</organism>
<dbReference type="GO" id="GO:0016787">
    <property type="term" value="F:hydrolase activity"/>
    <property type="evidence" value="ECO:0007669"/>
    <property type="project" value="UniProtKB-KW"/>
</dbReference>
<dbReference type="InterPro" id="IPR017117">
    <property type="entry name" value="Nob1_euk"/>
</dbReference>
<keyword evidence="7 8" id="KW-0539">Nucleus</keyword>
<name>A0A7S3A994_9RHOD</name>
<comment type="similarity">
    <text evidence="2 8">Belongs to the NOB1 family.</text>
</comment>
<evidence type="ECO:0000256" key="7">
    <source>
        <dbReference type="ARBA" id="ARBA00023242"/>
    </source>
</evidence>
<dbReference type="Pfam" id="PF17146">
    <property type="entry name" value="PIN_6"/>
    <property type="match status" value="1"/>
</dbReference>
<feature type="region of interest" description="Disordered" evidence="10">
    <location>
        <begin position="224"/>
        <end position="250"/>
    </location>
</feature>
<feature type="binding site" evidence="9">
    <location>
        <position position="410"/>
    </location>
    <ligand>
        <name>Zn(2+)</name>
        <dbReference type="ChEBI" id="CHEBI:29105"/>
    </ligand>
</feature>
<dbReference type="GO" id="GO:0005737">
    <property type="term" value="C:cytoplasm"/>
    <property type="evidence" value="ECO:0007669"/>
    <property type="project" value="UniProtKB-ARBA"/>
</dbReference>
<feature type="binding site" evidence="9">
    <location>
        <position position="425"/>
    </location>
    <ligand>
        <name>Zn(2+)</name>
        <dbReference type="ChEBI" id="CHEBI:29105"/>
    </ligand>
</feature>
<evidence type="ECO:0000256" key="1">
    <source>
        <dbReference type="ARBA" id="ARBA00004123"/>
    </source>
</evidence>
<evidence type="ECO:0000256" key="10">
    <source>
        <dbReference type="SAM" id="MobiDB-lite"/>
    </source>
</evidence>
<dbReference type="PIRSF" id="PIRSF037125">
    <property type="entry name" value="D-site_20S_pre-rRNA_nuclease"/>
    <property type="match status" value="1"/>
</dbReference>
<feature type="compositionally biased region" description="Acidic residues" evidence="10">
    <location>
        <begin position="319"/>
        <end position="339"/>
    </location>
</feature>
<evidence type="ECO:0000256" key="4">
    <source>
        <dbReference type="ARBA" id="ARBA00022723"/>
    </source>
</evidence>
<dbReference type="InterPro" id="IPR039907">
    <property type="entry name" value="NOB1"/>
</dbReference>
<dbReference type="AlphaFoldDB" id="A0A7S3A994"/>
<comment type="subcellular location">
    <subcellularLocation>
        <location evidence="1">Nucleus</location>
    </subcellularLocation>
</comment>
<feature type="binding site" evidence="9">
    <location>
        <position position="422"/>
    </location>
    <ligand>
        <name>Zn(2+)</name>
        <dbReference type="ChEBI" id="CHEBI:29105"/>
    </ligand>
</feature>
<protein>
    <recommendedName>
        <fullName evidence="14">RNA-binding protein NOB1</fullName>
    </recommendedName>
</protein>
<keyword evidence="4 8" id="KW-0479">Metal-binding</keyword>
<reference evidence="13" key="1">
    <citation type="submission" date="2021-01" db="EMBL/GenBank/DDBJ databases">
        <authorList>
            <person name="Corre E."/>
            <person name="Pelletier E."/>
            <person name="Niang G."/>
            <person name="Scheremetjew M."/>
            <person name="Finn R."/>
            <person name="Kale V."/>
            <person name="Holt S."/>
            <person name="Cochrane G."/>
            <person name="Meng A."/>
            <person name="Brown T."/>
            <person name="Cohen L."/>
        </authorList>
    </citation>
    <scope>NUCLEOTIDE SEQUENCE</scope>
    <source>
        <strain evidence="13">CCMP 769</strain>
    </source>
</reference>
<dbReference type="InterPro" id="IPR036283">
    <property type="entry name" value="NOB1_Zf-like_sf"/>
</dbReference>
<dbReference type="EMBL" id="HBHW01043642">
    <property type="protein sequence ID" value="CAE0065765.1"/>
    <property type="molecule type" value="Transcribed_RNA"/>
</dbReference>
<accession>A0A7S3A994</accession>
<dbReference type="GO" id="GO:0031981">
    <property type="term" value="C:nuclear lumen"/>
    <property type="evidence" value="ECO:0007669"/>
    <property type="project" value="UniProtKB-ARBA"/>
</dbReference>
<dbReference type="GO" id="GO:0030490">
    <property type="term" value="P:maturation of SSU-rRNA"/>
    <property type="evidence" value="ECO:0007669"/>
    <property type="project" value="TreeGrafter"/>
</dbReference>
<evidence type="ECO:0000259" key="12">
    <source>
        <dbReference type="Pfam" id="PF17146"/>
    </source>
</evidence>
<sequence>MVSRTLIFDSSAFISNARMYNSDEGHYYGVLDGSSEAYAVPELTLEVRDALSRERLEMIIDRIKFVEPSVESLNFVKSFSRKTGDFNALSLVDMKVIALTYQVEVERHGRKNIKPEPKALEYKFIHRKHKKRNHKTSDPKKELEGVDEDGWQTVKSKGSKPSKFVSVSGQSSVTGTNQRKDAKAIGSLVLDLQGELRDLVVSEHKLAEEREKERILARLAAEDSNGTERLGTEGNPVQEAGSGLTSNRASVDEDVMDYAPEDDPSSVDDIGSEEEEFFEDASSDYDGVVGDEEAEDDDDGVVLEEMRSDVAITVQEAERVEEEEEEEEDDDDDDDDDDGSGWINPDNLKTELEKDLGMTESEEKTHLVGCVTTDYSMQNVLLQMGLQLLSVDGQKVVKHVRRYILRCSCCRTLTRELHRQFCPDCGNHTLVRLPFSIDKKGVARVYYDPNRHPSLKGIKYPIPKPKGGRNNTDLILTEDQLRERRRQLPRRKKKVVDVFDPNTKYNPGARPLEDRRLVVGYGRRNPNAVNQNPKRNR</sequence>
<feature type="region of interest" description="Disordered" evidence="10">
    <location>
        <begin position="275"/>
        <end position="350"/>
    </location>
</feature>
<dbReference type="GO" id="GO:0004521">
    <property type="term" value="F:RNA endonuclease activity"/>
    <property type="evidence" value="ECO:0007669"/>
    <property type="project" value="UniProtKB-UniRule"/>
</dbReference>
<dbReference type="Pfam" id="PF08772">
    <property type="entry name" value="Zn_ribbon_NOB1"/>
    <property type="match status" value="1"/>
</dbReference>
<evidence type="ECO:0000256" key="6">
    <source>
        <dbReference type="ARBA" id="ARBA00022833"/>
    </source>
</evidence>
<dbReference type="Gene3D" id="3.40.50.1010">
    <property type="entry name" value="5'-nuclease"/>
    <property type="match status" value="1"/>
</dbReference>
<feature type="compositionally biased region" description="Acidic residues" evidence="10">
    <location>
        <begin position="275"/>
        <end position="302"/>
    </location>
</feature>
<dbReference type="SUPFAM" id="SSF144206">
    <property type="entry name" value="NOB1 zinc finger-like"/>
    <property type="match status" value="1"/>
</dbReference>
<keyword evidence="3" id="KW-0540">Nuclease</keyword>
<evidence type="ECO:0000256" key="5">
    <source>
        <dbReference type="ARBA" id="ARBA00022801"/>
    </source>
</evidence>
<feature type="binding site" evidence="9">
    <location>
        <position position="407"/>
    </location>
    <ligand>
        <name>Zn(2+)</name>
        <dbReference type="ChEBI" id="CHEBI:29105"/>
    </ligand>
</feature>